<sequence>KEFLIITGNGINTVKELIEQNPRFSLQLETLKKKYGNKLNDILAKDETLNLVPYGNHVRGSKFTDVSHWINENLTQTINTICLQIPDFHFGRLDIMFKSREDLEQGKNFSIIELNGAGSEPTHIYDPKHSIFFAWKEIIRHYNILYKISTYNHQKGYSYLNLQQSRQLVIDNRRLTNYLKSIS</sequence>
<evidence type="ECO:0008006" key="3">
    <source>
        <dbReference type="Google" id="ProtNLM"/>
    </source>
</evidence>
<evidence type="ECO:0000313" key="1">
    <source>
        <dbReference type="EMBL" id="TCL61960.1"/>
    </source>
</evidence>
<organism evidence="1 2">
    <name type="scientific">Mariniflexile fucanivorans</name>
    <dbReference type="NCBI Taxonomy" id="264023"/>
    <lineage>
        <taxon>Bacteria</taxon>
        <taxon>Pseudomonadati</taxon>
        <taxon>Bacteroidota</taxon>
        <taxon>Flavobacteriia</taxon>
        <taxon>Flavobacteriales</taxon>
        <taxon>Flavobacteriaceae</taxon>
        <taxon>Mariniflexile</taxon>
    </lineage>
</organism>
<comment type="caution">
    <text evidence="1">The sequence shown here is derived from an EMBL/GenBank/DDBJ whole genome shotgun (WGS) entry which is preliminary data.</text>
</comment>
<feature type="non-terminal residue" evidence="1">
    <location>
        <position position="1"/>
    </location>
</feature>
<protein>
    <recommendedName>
        <fullName evidence="3">D-alanine--D-alanine ligase</fullName>
    </recommendedName>
</protein>
<gene>
    <name evidence="1" type="ORF">EV196_1221</name>
</gene>
<dbReference type="EMBL" id="SLUP01000022">
    <property type="protein sequence ID" value="TCL61960.1"/>
    <property type="molecule type" value="Genomic_DNA"/>
</dbReference>
<proteinExistence type="predicted"/>
<dbReference type="Proteomes" id="UP000295455">
    <property type="component" value="Unassembled WGS sequence"/>
</dbReference>
<accession>A0A4R1R8S4</accession>
<keyword evidence="2" id="KW-1185">Reference proteome</keyword>
<reference evidence="1 2" key="1">
    <citation type="submission" date="2019-03" db="EMBL/GenBank/DDBJ databases">
        <title>Genomic Encyclopedia of Type Strains, Phase IV (KMG-IV): sequencing the most valuable type-strain genomes for metagenomic binning, comparative biology and taxonomic classification.</title>
        <authorList>
            <person name="Goeker M."/>
        </authorList>
    </citation>
    <scope>NUCLEOTIDE SEQUENCE [LARGE SCALE GENOMIC DNA]</scope>
    <source>
        <strain evidence="1 2">DSM 18792</strain>
    </source>
</reference>
<evidence type="ECO:0000313" key="2">
    <source>
        <dbReference type="Proteomes" id="UP000295455"/>
    </source>
</evidence>
<dbReference type="AlphaFoldDB" id="A0A4R1R8S4"/>
<name>A0A4R1R8S4_9FLAO</name>